<keyword evidence="3" id="KW-1185">Reference proteome</keyword>
<evidence type="ECO:0000313" key="2">
    <source>
        <dbReference type="EMBL" id="MBW0577711.1"/>
    </source>
</evidence>
<proteinExistence type="predicted"/>
<protein>
    <submittedName>
        <fullName evidence="2">Uncharacterized protein</fullName>
    </submittedName>
</protein>
<reference evidence="2" key="1">
    <citation type="submission" date="2021-03" db="EMBL/GenBank/DDBJ databases">
        <title>Draft genome sequence of rust myrtle Austropuccinia psidii MF-1, a brazilian biotype.</title>
        <authorList>
            <person name="Quecine M.C."/>
            <person name="Pachon D.M.R."/>
            <person name="Bonatelli M.L."/>
            <person name="Correr F.H."/>
            <person name="Franceschini L.M."/>
            <person name="Leite T.F."/>
            <person name="Margarido G.R.A."/>
            <person name="Almeida C.A."/>
            <person name="Ferrarezi J.A."/>
            <person name="Labate C.A."/>
        </authorList>
    </citation>
    <scope>NUCLEOTIDE SEQUENCE</scope>
    <source>
        <strain evidence="2">MF-1</strain>
    </source>
</reference>
<dbReference type="EMBL" id="AVOT02101206">
    <property type="protein sequence ID" value="MBW0577711.1"/>
    <property type="molecule type" value="Genomic_DNA"/>
</dbReference>
<organism evidence="2 3">
    <name type="scientific">Austropuccinia psidii MF-1</name>
    <dbReference type="NCBI Taxonomy" id="1389203"/>
    <lineage>
        <taxon>Eukaryota</taxon>
        <taxon>Fungi</taxon>
        <taxon>Dikarya</taxon>
        <taxon>Basidiomycota</taxon>
        <taxon>Pucciniomycotina</taxon>
        <taxon>Pucciniomycetes</taxon>
        <taxon>Pucciniales</taxon>
        <taxon>Sphaerophragmiaceae</taxon>
        <taxon>Austropuccinia</taxon>
    </lineage>
</organism>
<gene>
    <name evidence="2" type="ORF">O181_117426</name>
</gene>
<name>A0A9Q3KBW1_9BASI</name>
<sequence>MVEFKHKPRERAAEVEKKKNACYNCGSTDNYANNFPKGIKKVYAIEKFQEEECPTEDSDSDSMGDSIREQSDEEQEPREEFLVEYQEETPI</sequence>
<dbReference type="Proteomes" id="UP000765509">
    <property type="component" value="Unassembled WGS sequence"/>
</dbReference>
<evidence type="ECO:0000256" key="1">
    <source>
        <dbReference type="SAM" id="MobiDB-lite"/>
    </source>
</evidence>
<feature type="compositionally biased region" description="Acidic residues" evidence="1">
    <location>
        <begin position="51"/>
        <end position="62"/>
    </location>
</feature>
<dbReference type="AlphaFoldDB" id="A0A9Q3KBW1"/>
<feature type="region of interest" description="Disordered" evidence="1">
    <location>
        <begin position="50"/>
        <end position="91"/>
    </location>
</feature>
<accession>A0A9Q3KBW1</accession>
<evidence type="ECO:0000313" key="3">
    <source>
        <dbReference type="Proteomes" id="UP000765509"/>
    </source>
</evidence>
<comment type="caution">
    <text evidence="2">The sequence shown here is derived from an EMBL/GenBank/DDBJ whole genome shotgun (WGS) entry which is preliminary data.</text>
</comment>